<protein>
    <recommendedName>
        <fullName evidence="3">DUF11 domain-containing protein</fullName>
    </recommendedName>
</protein>
<dbReference type="RefSeq" id="WP_267678085.1">
    <property type="nucleotide sequence ID" value="NZ_CP113088.1"/>
</dbReference>
<dbReference type="EMBL" id="CP113088">
    <property type="protein sequence ID" value="WAC03502.1"/>
    <property type="molecule type" value="Genomic_DNA"/>
</dbReference>
<proteinExistence type="predicted"/>
<dbReference type="KEGG" id="lnu:N7U66_08465"/>
<organism evidence="1 2">
    <name type="scientific">Lacinutrix neustonica</name>
    <dbReference type="NCBI Taxonomy" id="2980107"/>
    <lineage>
        <taxon>Bacteria</taxon>
        <taxon>Pseudomonadati</taxon>
        <taxon>Bacteroidota</taxon>
        <taxon>Flavobacteriia</taxon>
        <taxon>Flavobacteriales</taxon>
        <taxon>Flavobacteriaceae</taxon>
        <taxon>Lacinutrix</taxon>
    </lineage>
</organism>
<reference evidence="1" key="1">
    <citation type="submission" date="2022-11" db="EMBL/GenBank/DDBJ databases">
        <title>Lacinutrix neustonica HL-RS19T sp. nov., isolated from the surface microlayer sample of brackish Lake Shihwa.</title>
        <authorList>
            <person name="Choi J.Y."/>
            <person name="Hwang C.Y."/>
        </authorList>
    </citation>
    <scope>NUCLEOTIDE SEQUENCE</scope>
    <source>
        <strain evidence="1">HL-RS19</strain>
    </source>
</reference>
<accession>A0A9E8MXH2</accession>
<evidence type="ECO:0000313" key="1">
    <source>
        <dbReference type="EMBL" id="WAC03502.1"/>
    </source>
</evidence>
<name>A0A9E8MXH2_9FLAO</name>
<sequence length="313" mass="34770">MQTLILKNGINNIQAYATFYNFFEGNETLVYICDDDEDLSTLESFISSYYPTATTTVNSYCSFNPGGEFYTILGNNTYDLNGDGCDVSDLDFPNLKYSVTNGIIDESIFSNTNGDYILPVQTGMHTITPLLENTPYFTVVPSSITVDFPTDASPYSQDFCVTPDGVHPDLELIILPLGQARPGFDINYELVYKNKGNTTLSGIVALDFQDDFMDLITANPIVDSQTTDNLSWNYSSLQPFESRSIYFTMNINTPTDTTFPVNGDDVLDFIATIIPIAADETREDNVFELNQTVVNSYDPNDKTCLEGATITPR</sequence>
<dbReference type="AlphaFoldDB" id="A0A9E8MXH2"/>
<evidence type="ECO:0008006" key="3">
    <source>
        <dbReference type="Google" id="ProtNLM"/>
    </source>
</evidence>
<gene>
    <name evidence="1" type="ORF">N7U66_08465</name>
</gene>
<evidence type="ECO:0000313" key="2">
    <source>
        <dbReference type="Proteomes" id="UP001164705"/>
    </source>
</evidence>
<keyword evidence="2" id="KW-1185">Reference proteome</keyword>
<dbReference type="Proteomes" id="UP001164705">
    <property type="component" value="Chromosome"/>
</dbReference>